<accession>A0A8J6BKT3</accession>
<sequence>MAIPVYGAVINCTLCPIYRVLYMSARQAELQKKKTPKYTTLRRRRMHRHQSPQRSALRGTKQGITWIQNLTTGACPRARDLHSHLYTQLRQSSTRETQLCPLAGSSAADVRGRTG</sequence>
<comment type="caution">
    <text evidence="1">The sequence shown here is derived from an EMBL/GenBank/DDBJ whole genome shotgun (WGS) entry which is preliminary data.</text>
</comment>
<evidence type="ECO:0000313" key="2">
    <source>
        <dbReference type="Proteomes" id="UP000770717"/>
    </source>
</evidence>
<dbReference type="EMBL" id="WNTK01014351">
    <property type="protein sequence ID" value="KAG9462013.1"/>
    <property type="molecule type" value="Genomic_DNA"/>
</dbReference>
<dbReference type="Proteomes" id="UP000770717">
    <property type="component" value="Unassembled WGS sequence"/>
</dbReference>
<name>A0A8J6BKT3_ELECQ</name>
<organism evidence="1 2">
    <name type="scientific">Eleutherodactylus coqui</name>
    <name type="common">Puerto Rican coqui</name>
    <dbReference type="NCBI Taxonomy" id="57060"/>
    <lineage>
        <taxon>Eukaryota</taxon>
        <taxon>Metazoa</taxon>
        <taxon>Chordata</taxon>
        <taxon>Craniata</taxon>
        <taxon>Vertebrata</taxon>
        <taxon>Euteleostomi</taxon>
        <taxon>Amphibia</taxon>
        <taxon>Batrachia</taxon>
        <taxon>Anura</taxon>
        <taxon>Neobatrachia</taxon>
        <taxon>Hyloidea</taxon>
        <taxon>Eleutherodactylidae</taxon>
        <taxon>Eleutherodactylinae</taxon>
        <taxon>Eleutherodactylus</taxon>
        <taxon>Eleutherodactylus</taxon>
    </lineage>
</organism>
<evidence type="ECO:0000313" key="1">
    <source>
        <dbReference type="EMBL" id="KAG9462013.1"/>
    </source>
</evidence>
<proteinExistence type="predicted"/>
<protein>
    <submittedName>
        <fullName evidence="1">Uncharacterized protein</fullName>
    </submittedName>
</protein>
<keyword evidence="2" id="KW-1185">Reference proteome</keyword>
<dbReference type="AlphaFoldDB" id="A0A8J6BKT3"/>
<reference evidence="1" key="1">
    <citation type="thesis" date="2020" institute="ProQuest LLC" country="789 East Eisenhower Parkway, Ann Arbor, MI, USA">
        <title>Comparative Genomics and Chromosome Evolution.</title>
        <authorList>
            <person name="Mudd A.B."/>
        </authorList>
    </citation>
    <scope>NUCLEOTIDE SEQUENCE</scope>
    <source>
        <strain evidence="1">HN-11 Male</strain>
        <tissue evidence="1">Kidney and liver</tissue>
    </source>
</reference>
<gene>
    <name evidence="1" type="ORF">GDO78_015124</name>
</gene>